<evidence type="ECO:0000256" key="6">
    <source>
        <dbReference type="ARBA" id="ARBA00023125"/>
    </source>
</evidence>
<evidence type="ECO:0000256" key="3">
    <source>
        <dbReference type="ARBA" id="ARBA00022553"/>
    </source>
</evidence>
<dbReference type="PANTHER" id="PTHR42713:SF3">
    <property type="entry name" value="TRANSCRIPTIONAL REGULATORY PROTEIN HPTR"/>
    <property type="match status" value="1"/>
</dbReference>
<reference evidence="12" key="1">
    <citation type="journal article" date="2019" name="Int. J. Syst. Evol. Microbiol.">
        <title>The Global Catalogue of Microorganisms (GCM) 10K type strain sequencing project: providing services to taxonomists for standard genome sequencing and annotation.</title>
        <authorList>
            <consortium name="The Broad Institute Genomics Platform"/>
            <consortium name="The Broad Institute Genome Sequencing Center for Infectious Disease"/>
            <person name="Wu L."/>
            <person name="Ma J."/>
        </authorList>
    </citation>
    <scope>NUCLEOTIDE SEQUENCE [LARGE SCALE GENOMIC DNA]</scope>
    <source>
        <strain evidence="12">CGMCC 1.15067</strain>
    </source>
</reference>
<comment type="caution">
    <text evidence="11">The sequence shown here is derived from an EMBL/GenBank/DDBJ whole genome shotgun (WGS) entry which is preliminary data.</text>
</comment>
<gene>
    <name evidence="11" type="ORF">ACFSGI_08130</name>
</gene>
<dbReference type="InterPro" id="IPR009057">
    <property type="entry name" value="Homeodomain-like_sf"/>
</dbReference>
<evidence type="ECO:0000259" key="9">
    <source>
        <dbReference type="PROSITE" id="PS01124"/>
    </source>
</evidence>
<keyword evidence="12" id="KW-1185">Reference proteome</keyword>
<keyword evidence="5" id="KW-0805">Transcription regulation</keyword>
<feature type="domain" description="HTH araC/xylS-type" evidence="9">
    <location>
        <begin position="432"/>
        <end position="531"/>
    </location>
</feature>
<dbReference type="SUPFAM" id="SSF52172">
    <property type="entry name" value="CheY-like"/>
    <property type="match status" value="1"/>
</dbReference>
<dbReference type="InterPro" id="IPR051552">
    <property type="entry name" value="HptR"/>
</dbReference>
<dbReference type="Proteomes" id="UP001597403">
    <property type="component" value="Unassembled WGS sequence"/>
</dbReference>
<dbReference type="InterPro" id="IPR018060">
    <property type="entry name" value="HTH_AraC"/>
</dbReference>
<dbReference type="InterPro" id="IPR011006">
    <property type="entry name" value="CheY-like_superfamily"/>
</dbReference>
<keyword evidence="2" id="KW-0963">Cytoplasm</keyword>
<dbReference type="SMART" id="SM00342">
    <property type="entry name" value="HTH_ARAC"/>
    <property type="match status" value="1"/>
</dbReference>
<protein>
    <submittedName>
        <fullName evidence="11">Response regulator</fullName>
    </submittedName>
</protein>
<dbReference type="RefSeq" id="WP_204823643.1">
    <property type="nucleotide sequence ID" value="NZ_JBHUGF010000010.1"/>
</dbReference>
<dbReference type="InterPro" id="IPR001789">
    <property type="entry name" value="Sig_transdc_resp-reg_receiver"/>
</dbReference>
<evidence type="ECO:0000256" key="4">
    <source>
        <dbReference type="ARBA" id="ARBA00023012"/>
    </source>
</evidence>
<dbReference type="Pfam" id="PF00072">
    <property type="entry name" value="Response_reg"/>
    <property type="match status" value="1"/>
</dbReference>
<dbReference type="Gene3D" id="1.10.10.60">
    <property type="entry name" value="Homeodomain-like"/>
    <property type="match status" value="2"/>
</dbReference>
<evidence type="ECO:0000256" key="1">
    <source>
        <dbReference type="ARBA" id="ARBA00004496"/>
    </source>
</evidence>
<evidence type="ECO:0000256" key="2">
    <source>
        <dbReference type="ARBA" id="ARBA00022490"/>
    </source>
</evidence>
<evidence type="ECO:0000259" key="10">
    <source>
        <dbReference type="PROSITE" id="PS50110"/>
    </source>
</evidence>
<evidence type="ECO:0000256" key="8">
    <source>
        <dbReference type="PROSITE-ProRule" id="PRU00169"/>
    </source>
</evidence>
<feature type="modified residue" description="4-aspartylphosphate" evidence="8">
    <location>
        <position position="55"/>
    </location>
</feature>
<dbReference type="SMART" id="SM00448">
    <property type="entry name" value="REC"/>
    <property type="match status" value="1"/>
</dbReference>
<sequence length="556" mass="65258">MYKVMIVEDEMLVRIGLKNSVDWSKFNMQVIADLPDGQSAWEQYHQERPDLIITDIRMPKMDGMELIAHVRAEDKSTRIVVLSCLEEFELARKAMSLGVSGYILKLTMTEEEIQTILQTIRNELDHQQRARVVEDRPSLLPSNIELIKEKYIKDFLLYGIYSVEEFERFAVQSQMQLSPIRLVVCMMEVDHYSKLKQKFKDEHGHLIKMTLLNMLNEITTAFHKGESLYIDETHYLVLLSFEDILSEQQIRQQTVLILQRVQHVIGTYFNSSVSFGISEIDNAYKSLPRLYLESHERLQHKFLTGTGLYHTGQERIDVAPIQARLEQIRLYCPLRELLSPMKQERYDDYIRILHEHLYADRRSIQHLLFQLIQWISTSLYDYHQNEKTILFNITDQLEQCDTLPEMLTQIQLYLSEVVEQSRTMMHMSSEITKAIQYIKQHHTQNISLQQVAEHVNLSFGYLSNLFKKELQITFIDYLNRYRIERAKELLVGTSLKSYDIAAQVGFSPEYTYFSKVFKKVTGLNPNEYRRQYWTQGEQTSTLNHSSSSSASLKGSS</sequence>
<keyword evidence="7" id="KW-0804">Transcription</keyword>
<evidence type="ECO:0000313" key="11">
    <source>
        <dbReference type="EMBL" id="MFD1989922.1"/>
    </source>
</evidence>
<keyword evidence="6" id="KW-0238">DNA-binding</keyword>
<dbReference type="PROSITE" id="PS50110">
    <property type="entry name" value="RESPONSE_REGULATORY"/>
    <property type="match status" value="1"/>
</dbReference>
<evidence type="ECO:0000256" key="7">
    <source>
        <dbReference type="ARBA" id="ARBA00023163"/>
    </source>
</evidence>
<dbReference type="PANTHER" id="PTHR42713">
    <property type="entry name" value="HISTIDINE KINASE-RELATED"/>
    <property type="match status" value="1"/>
</dbReference>
<feature type="domain" description="Response regulatory" evidence="10">
    <location>
        <begin position="3"/>
        <end position="120"/>
    </location>
</feature>
<keyword evidence="3 8" id="KW-0597">Phosphoprotein</keyword>
<comment type="subcellular location">
    <subcellularLocation>
        <location evidence="1">Cytoplasm</location>
    </subcellularLocation>
</comment>
<accession>A0ABW4UUK2</accession>
<dbReference type="SUPFAM" id="SSF46689">
    <property type="entry name" value="Homeodomain-like"/>
    <property type="match status" value="2"/>
</dbReference>
<dbReference type="Pfam" id="PF12833">
    <property type="entry name" value="HTH_18"/>
    <property type="match status" value="1"/>
</dbReference>
<proteinExistence type="predicted"/>
<dbReference type="Gene3D" id="3.40.50.2300">
    <property type="match status" value="1"/>
</dbReference>
<dbReference type="CDD" id="cd17536">
    <property type="entry name" value="REC_YesN-like"/>
    <property type="match status" value="1"/>
</dbReference>
<dbReference type="EMBL" id="JBHUGF010000010">
    <property type="protein sequence ID" value="MFD1989922.1"/>
    <property type="molecule type" value="Genomic_DNA"/>
</dbReference>
<evidence type="ECO:0000313" key="12">
    <source>
        <dbReference type="Proteomes" id="UP001597403"/>
    </source>
</evidence>
<name>A0ABW4UUK2_9BACL</name>
<evidence type="ECO:0000256" key="5">
    <source>
        <dbReference type="ARBA" id="ARBA00023015"/>
    </source>
</evidence>
<dbReference type="PROSITE" id="PS01124">
    <property type="entry name" value="HTH_ARAC_FAMILY_2"/>
    <property type="match status" value="1"/>
</dbReference>
<keyword evidence="4" id="KW-0902">Two-component regulatory system</keyword>
<organism evidence="11 12">
    <name type="scientific">Paenibacillus nicotianae</name>
    <dbReference type="NCBI Taxonomy" id="1526551"/>
    <lineage>
        <taxon>Bacteria</taxon>
        <taxon>Bacillati</taxon>
        <taxon>Bacillota</taxon>
        <taxon>Bacilli</taxon>
        <taxon>Bacillales</taxon>
        <taxon>Paenibacillaceae</taxon>
        <taxon>Paenibacillus</taxon>
    </lineage>
</organism>